<proteinExistence type="predicted"/>
<dbReference type="Proteomes" id="UP000054988">
    <property type="component" value="Unassembled WGS sequence"/>
</dbReference>
<gene>
    <name evidence="1" type="ORF">WG66_12821</name>
</gene>
<accession>A0A0W0FE51</accession>
<dbReference type="EMBL" id="LATX01002057">
    <property type="protein sequence ID" value="KTB34601.1"/>
    <property type="molecule type" value="Genomic_DNA"/>
</dbReference>
<sequence length="86" mass="9768">MPENRVQSALLRRSAPLQRNADWNLHWLLSEIAYPIRPSHRPATQAMIGPGNQLQSLTSHAVVVVNTSFFDKLAGYRLQNQQENDC</sequence>
<organism evidence="1 2">
    <name type="scientific">Moniliophthora roreri</name>
    <name type="common">Frosty pod rot fungus</name>
    <name type="synonym">Monilia roreri</name>
    <dbReference type="NCBI Taxonomy" id="221103"/>
    <lineage>
        <taxon>Eukaryota</taxon>
        <taxon>Fungi</taxon>
        <taxon>Dikarya</taxon>
        <taxon>Basidiomycota</taxon>
        <taxon>Agaricomycotina</taxon>
        <taxon>Agaricomycetes</taxon>
        <taxon>Agaricomycetidae</taxon>
        <taxon>Agaricales</taxon>
        <taxon>Marasmiineae</taxon>
        <taxon>Marasmiaceae</taxon>
        <taxon>Moniliophthora</taxon>
    </lineage>
</organism>
<reference evidence="1 2" key="1">
    <citation type="submission" date="2015-12" db="EMBL/GenBank/DDBJ databases">
        <title>Draft genome sequence of Moniliophthora roreri, the causal agent of frosty pod rot of cacao.</title>
        <authorList>
            <person name="Aime M.C."/>
            <person name="Diaz-Valderrama J.R."/>
            <person name="Kijpornyongpan T."/>
            <person name="Phillips-Mora W."/>
        </authorList>
    </citation>
    <scope>NUCLEOTIDE SEQUENCE [LARGE SCALE GENOMIC DNA]</scope>
    <source>
        <strain evidence="1 2">MCA 2952</strain>
    </source>
</reference>
<comment type="caution">
    <text evidence="1">The sequence shown here is derived from an EMBL/GenBank/DDBJ whole genome shotgun (WGS) entry which is preliminary data.</text>
</comment>
<evidence type="ECO:0000313" key="1">
    <source>
        <dbReference type="EMBL" id="KTB34601.1"/>
    </source>
</evidence>
<dbReference type="AlphaFoldDB" id="A0A0W0FE51"/>
<evidence type="ECO:0000313" key="2">
    <source>
        <dbReference type="Proteomes" id="UP000054988"/>
    </source>
</evidence>
<protein>
    <submittedName>
        <fullName evidence="1">Uncharacterized protein</fullName>
    </submittedName>
</protein>
<name>A0A0W0FE51_MONRR</name>